<dbReference type="OMA" id="AYHEQEL"/>
<dbReference type="VEuPathDB" id="FungiDB:JI435_037490"/>
<accession>A0A7U2EV28</accession>
<evidence type="ECO:0000256" key="2">
    <source>
        <dbReference type="SAM" id="MobiDB-lite"/>
    </source>
</evidence>
<keyword evidence="1" id="KW-0175">Coiled coil</keyword>
<dbReference type="EMBL" id="CP069025">
    <property type="protein sequence ID" value="QRC93534.1"/>
    <property type="molecule type" value="Genomic_DNA"/>
</dbReference>
<name>A0A7U2EV28_PHANO</name>
<evidence type="ECO:0000313" key="3">
    <source>
        <dbReference type="EMBL" id="QRC93534.1"/>
    </source>
</evidence>
<reference evidence="4" key="1">
    <citation type="journal article" date="2021" name="BMC Genomics">
        <title>Chromosome-level genome assembly and manually-curated proteome of model necrotroph Parastagonospora nodorum Sn15 reveals a genome-wide trove of candidate effector homologs, and redundancy of virulence-related functions within an accessory chromosome.</title>
        <authorList>
            <person name="Bertazzoni S."/>
            <person name="Jones D.A.B."/>
            <person name="Phan H.T."/>
            <person name="Tan K.-C."/>
            <person name="Hane J.K."/>
        </authorList>
    </citation>
    <scope>NUCLEOTIDE SEQUENCE [LARGE SCALE GENOMIC DNA]</scope>
    <source>
        <strain evidence="4">SN15 / ATCC MYA-4574 / FGSC 10173)</strain>
    </source>
</reference>
<keyword evidence="4" id="KW-1185">Reference proteome</keyword>
<dbReference type="AlphaFoldDB" id="A0A7U2EV28"/>
<organism evidence="3 4">
    <name type="scientific">Phaeosphaeria nodorum (strain SN15 / ATCC MYA-4574 / FGSC 10173)</name>
    <name type="common">Glume blotch fungus</name>
    <name type="synonym">Parastagonospora nodorum</name>
    <dbReference type="NCBI Taxonomy" id="321614"/>
    <lineage>
        <taxon>Eukaryota</taxon>
        <taxon>Fungi</taxon>
        <taxon>Dikarya</taxon>
        <taxon>Ascomycota</taxon>
        <taxon>Pezizomycotina</taxon>
        <taxon>Dothideomycetes</taxon>
        <taxon>Pleosporomycetidae</taxon>
        <taxon>Pleosporales</taxon>
        <taxon>Pleosporineae</taxon>
        <taxon>Phaeosphaeriaceae</taxon>
        <taxon>Parastagonospora</taxon>
    </lineage>
</organism>
<sequence length="286" mass="31844">MAVTIDSTPATLLPIPKTHLLKGLKRHASAPARPPMTVDLSKISEEHQKMSKQRSAPHTRSSTSPLRPKTNLLNELAIAQSVASQLRVDRDEWRTTAQLQEQQIAYHEQELEHQRHAFALLEEQHAAVGAERKEIILANDNLFTLFREAVNKHDKLADDLNESKRATARLKKSDRAKGKVLQRNLRLKSTLQRIGMQASCSPAAPNANTEASLLEALAAAAERIDELESKGEALLEALETRDDSSENEEEDDGNAKLLEAAVAIRGVLDEESFAEQKQHWEILLAE</sequence>
<evidence type="ECO:0000313" key="4">
    <source>
        <dbReference type="Proteomes" id="UP000663193"/>
    </source>
</evidence>
<evidence type="ECO:0000256" key="1">
    <source>
        <dbReference type="SAM" id="Coils"/>
    </source>
</evidence>
<dbReference type="OrthoDB" id="3782133at2759"/>
<proteinExistence type="predicted"/>
<protein>
    <submittedName>
        <fullName evidence="3">Uncharacterized protein</fullName>
    </submittedName>
</protein>
<gene>
    <name evidence="3" type="ORF">JI435_037490</name>
</gene>
<feature type="region of interest" description="Disordered" evidence="2">
    <location>
        <begin position="45"/>
        <end position="69"/>
    </location>
</feature>
<dbReference type="Proteomes" id="UP000663193">
    <property type="component" value="Chromosome 3"/>
</dbReference>
<feature type="coiled-coil region" evidence="1">
    <location>
        <begin position="210"/>
        <end position="237"/>
    </location>
</feature>